<evidence type="ECO:0000256" key="2">
    <source>
        <dbReference type="ARBA" id="ARBA00022692"/>
    </source>
</evidence>
<dbReference type="SMART" id="SM00303">
    <property type="entry name" value="GPS"/>
    <property type="match status" value="1"/>
</dbReference>
<dbReference type="InterPro" id="IPR017981">
    <property type="entry name" value="GPCR_2-like_7TM"/>
</dbReference>
<comment type="subcellular location">
    <subcellularLocation>
        <location evidence="1">Membrane</location>
        <topology evidence="1">Multi-pass membrane protein</topology>
    </subcellularLocation>
</comment>
<feature type="domain" description="G-protein coupled receptors family 2 profile 2" evidence="10">
    <location>
        <begin position="556"/>
        <end position="802"/>
    </location>
</feature>
<dbReference type="PROSITE" id="PS50261">
    <property type="entry name" value="G_PROTEIN_RECEP_F2_4"/>
    <property type="match status" value="1"/>
</dbReference>
<dbReference type="Pfam" id="PF01825">
    <property type="entry name" value="GPS"/>
    <property type="match status" value="1"/>
</dbReference>
<keyword evidence="8" id="KW-0732">Signal</keyword>
<dbReference type="GO" id="GO:0004930">
    <property type="term" value="F:G protein-coupled receptor activity"/>
    <property type="evidence" value="ECO:0007669"/>
    <property type="project" value="InterPro"/>
</dbReference>
<feature type="transmembrane region" description="Helical" evidence="7">
    <location>
        <begin position="778"/>
        <end position="800"/>
    </location>
</feature>
<sequence length="864" mass="94945">MNFLERIVIFAIICTGLCSAVDPDWSCDFEEDKCGIIEEEGSWTIGNDPYRGALIADVSTSSTGDMFIFSIPHNFTSPQGNLSFDYFFAGDGSDLLVKVCREAIEPAFAFAGMGGAMLDTEVVPYSCASKMDVEITFIARRGRYPPIIRVDNIQIYEIPNIASCLESVVTGTFGTLNFLATPLDQTADSQERCSEYSNNTPLPRARRTCRGDLLSSAVWDDPVFQDCVEGEDTNEVLENIARAVVTSENVTEYSYYVAEATANVTDINAEGLRAISDALEKIVNAGNSSTEVTNNTLQIVDNALGAPDEEFVNSVDVEAPTRILDFLEQQITLFQTKGDANNLTIVGRSVAVVALQFPNASLLEGLGFATLASPDGEEKSEVLNELNENKTMVYFNPDNIPKTTIDAAVVLPPDILGLLPLYLLENGTVPVTFFIFQTSKIFISSDQEYDLGGGRRLAVGTRVISATVEGAVIQGLPQGGEVETAFLELNVTRDSEAVDNRTCVFWDKTDQGGRWSSEGCRREDNPDNNRIRCLCDHLTSFAVLLDVSGDVGLYVLDVFGMIGCIISIICLVITLVTYLSMKKLRSKQPQQILINLCFALLGLYLVFVIGIDRRYPTAGCVVVGFLIHFFLLSSMSWMLVEAINMYLLFVKVLNATVSRFMLKAAFFAYGLPLLVCIITVAVDSSLYLGDGTYCFVKPGPALYYGVLLIVAILLAANFIIFGLVMQRLSCRKSVADNKTNQANRGEMWRRVQNAAAISVLLGLTWLFGFLAVGGARLVFNILFLVLNSLQGFLVFIMFCVRQKKVREQWVRWMHCHFAGQRRSDDCVKAKYKKTGSQDGRTSLATSSGQGIQLASRETVSTNTT</sequence>
<dbReference type="Gene3D" id="1.20.1070.10">
    <property type="entry name" value="Rhodopsin 7-helix transmembrane proteins"/>
    <property type="match status" value="1"/>
</dbReference>
<dbReference type="GeneID" id="105436509"/>
<dbReference type="GO" id="GO:0007166">
    <property type="term" value="P:cell surface receptor signaling pathway"/>
    <property type="evidence" value="ECO:0007669"/>
    <property type="project" value="InterPro"/>
</dbReference>
<proteinExistence type="predicted"/>
<reference evidence="12" key="1">
    <citation type="submission" date="2015-02" db="EMBL/GenBank/DDBJ databases">
        <title>Genome sequencing for Strongylocentrotus purpuratus.</title>
        <authorList>
            <person name="Murali S."/>
            <person name="Liu Y."/>
            <person name="Vee V."/>
            <person name="English A."/>
            <person name="Wang M."/>
            <person name="Skinner E."/>
            <person name="Han Y."/>
            <person name="Muzny D.M."/>
            <person name="Worley K.C."/>
            <person name="Gibbs R.A."/>
        </authorList>
    </citation>
    <scope>NUCLEOTIDE SEQUENCE</scope>
</reference>
<evidence type="ECO:0000259" key="9">
    <source>
        <dbReference type="PROSITE" id="PS50221"/>
    </source>
</evidence>
<dbReference type="InterPro" id="IPR000832">
    <property type="entry name" value="GPCR_2_secretin-like"/>
</dbReference>
<evidence type="ECO:0000256" key="8">
    <source>
        <dbReference type="SAM" id="SignalP"/>
    </source>
</evidence>
<keyword evidence="12" id="KW-1185">Reference proteome</keyword>
<feature type="domain" description="GAIN-B" evidence="9">
    <location>
        <begin position="381"/>
        <end position="551"/>
    </location>
</feature>
<keyword evidence="3 7" id="KW-1133">Transmembrane helix</keyword>
<keyword evidence="4 7" id="KW-0472">Membrane</keyword>
<feature type="transmembrane region" description="Helical" evidence="7">
    <location>
        <begin position="754"/>
        <end position="772"/>
    </location>
</feature>
<dbReference type="SUPFAM" id="SSF49899">
    <property type="entry name" value="Concanavalin A-like lectins/glucanases"/>
    <property type="match status" value="1"/>
</dbReference>
<evidence type="ECO:0000313" key="12">
    <source>
        <dbReference type="Proteomes" id="UP000007110"/>
    </source>
</evidence>
<evidence type="ECO:0000256" key="4">
    <source>
        <dbReference type="ARBA" id="ARBA00023136"/>
    </source>
</evidence>
<evidence type="ECO:0000313" key="11">
    <source>
        <dbReference type="EnsemblMetazoa" id="XP_030844771"/>
    </source>
</evidence>
<feature type="chain" id="PRO_5029508870" evidence="8">
    <location>
        <begin position="21"/>
        <end position="864"/>
    </location>
</feature>
<feature type="transmembrane region" description="Helical" evidence="7">
    <location>
        <begin position="702"/>
        <end position="724"/>
    </location>
</feature>
<name>A0A7M7P3A4_STRPU</name>
<evidence type="ECO:0000256" key="5">
    <source>
        <dbReference type="ARBA" id="ARBA00023157"/>
    </source>
</evidence>
<dbReference type="InterPro" id="IPR013320">
    <property type="entry name" value="ConA-like_dom_sf"/>
</dbReference>
<feature type="transmembrane region" description="Helical" evidence="7">
    <location>
        <begin position="558"/>
        <end position="580"/>
    </location>
</feature>
<evidence type="ECO:0000256" key="3">
    <source>
        <dbReference type="ARBA" id="ARBA00022989"/>
    </source>
</evidence>
<dbReference type="InterPro" id="IPR057244">
    <property type="entry name" value="GAIN_B"/>
</dbReference>
<feature type="transmembrane region" description="Helical" evidence="7">
    <location>
        <begin position="623"/>
        <end position="648"/>
    </location>
</feature>
<dbReference type="InterPro" id="IPR000203">
    <property type="entry name" value="GPS"/>
</dbReference>
<reference evidence="11" key="2">
    <citation type="submission" date="2021-01" db="UniProtKB">
        <authorList>
            <consortium name="EnsemblMetazoa"/>
        </authorList>
    </citation>
    <scope>IDENTIFICATION</scope>
</reference>
<dbReference type="Proteomes" id="UP000007110">
    <property type="component" value="Unassembled WGS sequence"/>
</dbReference>
<keyword evidence="2 7" id="KW-0812">Transmembrane</keyword>
<dbReference type="SUPFAM" id="SSF81321">
    <property type="entry name" value="Family A G protein-coupled receptor-like"/>
    <property type="match status" value="1"/>
</dbReference>
<dbReference type="CDD" id="cd15040">
    <property type="entry name" value="7tmB2_Adhesion"/>
    <property type="match status" value="1"/>
</dbReference>
<dbReference type="Gene3D" id="2.60.220.50">
    <property type="match status" value="1"/>
</dbReference>
<feature type="transmembrane region" description="Helical" evidence="7">
    <location>
        <begin position="592"/>
        <end position="611"/>
    </location>
</feature>
<feature type="region of interest" description="Disordered" evidence="6">
    <location>
        <begin position="836"/>
        <end position="864"/>
    </location>
</feature>
<dbReference type="OrthoDB" id="10037534at2759"/>
<evidence type="ECO:0000256" key="6">
    <source>
        <dbReference type="SAM" id="MobiDB-lite"/>
    </source>
</evidence>
<dbReference type="PANTHER" id="PTHR47767:SF1">
    <property type="entry name" value="ADHESION G PROTEIN-COUPLED RECEPTOR G7"/>
    <property type="match status" value="1"/>
</dbReference>
<dbReference type="InterPro" id="IPR053066">
    <property type="entry name" value="ADGR_G7"/>
</dbReference>
<feature type="transmembrane region" description="Helical" evidence="7">
    <location>
        <begin position="660"/>
        <end position="682"/>
    </location>
</feature>
<keyword evidence="5" id="KW-1015">Disulfide bond</keyword>
<dbReference type="PROSITE" id="PS50221">
    <property type="entry name" value="GAIN_B"/>
    <property type="match status" value="1"/>
</dbReference>
<dbReference type="PRINTS" id="PR00249">
    <property type="entry name" value="GPCRSECRETIN"/>
</dbReference>
<protein>
    <submittedName>
        <fullName evidence="11">Uncharacterized protein</fullName>
    </submittedName>
</protein>
<evidence type="ECO:0000259" key="10">
    <source>
        <dbReference type="PROSITE" id="PS50261"/>
    </source>
</evidence>
<accession>A0A7M7P3A4</accession>
<dbReference type="InParanoid" id="A0A7M7P3A4"/>
<dbReference type="OMA" id="EICKAWK"/>
<dbReference type="InterPro" id="IPR046338">
    <property type="entry name" value="GAIN_dom_sf"/>
</dbReference>
<dbReference type="RefSeq" id="XP_030844771.1">
    <property type="nucleotide sequence ID" value="XM_030988911.1"/>
</dbReference>
<dbReference type="AlphaFoldDB" id="A0A7M7P3A4"/>
<evidence type="ECO:0000256" key="1">
    <source>
        <dbReference type="ARBA" id="ARBA00004141"/>
    </source>
</evidence>
<dbReference type="EnsemblMetazoa" id="XM_030988911">
    <property type="protein sequence ID" value="XP_030844771"/>
    <property type="gene ID" value="LOC105436509"/>
</dbReference>
<dbReference type="KEGG" id="spu:105436509"/>
<evidence type="ECO:0000256" key="7">
    <source>
        <dbReference type="SAM" id="Phobius"/>
    </source>
</evidence>
<dbReference type="PANTHER" id="PTHR47767">
    <property type="entry name" value="ADHESION G PROTEIN-COUPLED RECEPTOR G7"/>
    <property type="match status" value="1"/>
</dbReference>
<dbReference type="Pfam" id="PF00002">
    <property type="entry name" value="7tm_2"/>
    <property type="match status" value="1"/>
</dbReference>
<feature type="signal peptide" evidence="8">
    <location>
        <begin position="1"/>
        <end position="20"/>
    </location>
</feature>
<organism evidence="11 12">
    <name type="scientific">Strongylocentrotus purpuratus</name>
    <name type="common">Purple sea urchin</name>
    <dbReference type="NCBI Taxonomy" id="7668"/>
    <lineage>
        <taxon>Eukaryota</taxon>
        <taxon>Metazoa</taxon>
        <taxon>Echinodermata</taxon>
        <taxon>Eleutherozoa</taxon>
        <taxon>Echinozoa</taxon>
        <taxon>Echinoidea</taxon>
        <taxon>Euechinoidea</taxon>
        <taxon>Echinacea</taxon>
        <taxon>Camarodonta</taxon>
        <taxon>Echinidea</taxon>
        <taxon>Strongylocentrotidae</taxon>
        <taxon>Strongylocentrotus</taxon>
    </lineage>
</organism>
<dbReference type="GO" id="GO:0016020">
    <property type="term" value="C:membrane"/>
    <property type="evidence" value="ECO:0007669"/>
    <property type="project" value="UniProtKB-SubCell"/>
</dbReference>